<gene>
    <name evidence="2" type="ORF">QBC38DRAFT_35998</name>
</gene>
<evidence type="ECO:0000256" key="1">
    <source>
        <dbReference type="SAM" id="MobiDB-lite"/>
    </source>
</evidence>
<organism evidence="2 3">
    <name type="scientific">Podospora fimiseda</name>
    <dbReference type="NCBI Taxonomy" id="252190"/>
    <lineage>
        <taxon>Eukaryota</taxon>
        <taxon>Fungi</taxon>
        <taxon>Dikarya</taxon>
        <taxon>Ascomycota</taxon>
        <taxon>Pezizomycotina</taxon>
        <taxon>Sordariomycetes</taxon>
        <taxon>Sordariomycetidae</taxon>
        <taxon>Sordariales</taxon>
        <taxon>Podosporaceae</taxon>
        <taxon>Podospora</taxon>
    </lineage>
</organism>
<keyword evidence="3" id="KW-1185">Reference proteome</keyword>
<evidence type="ECO:0000313" key="2">
    <source>
        <dbReference type="EMBL" id="KAK4223944.1"/>
    </source>
</evidence>
<protein>
    <submittedName>
        <fullName evidence="2">Uncharacterized protein</fullName>
    </submittedName>
</protein>
<comment type="caution">
    <text evidence="2">The sequence shown here is derived from an EMBL/GenBank/DDBJ whole genome shotgun (WGS) entry which is preliminary data.</text>
</comment>
<dbReference type="EMBL" id="MU865409">
    <property type="protein sequence ID" value="KAK4223944.1"/>
    <property type="molecule type" value="Genomic_DNA"/>
</dbReference>
<reference evidence="2" key="2">
    <citation type="submission" date="2023-05" db="EMBL/GenBank/DDBJ databases">
        <authorList>
            <consortium name="Lawrence Berkeley National Laboratory"/>
            <person name="Steindorff A."/>
            <person name="Hensen N."/>
            <person name="Bonometti L."/>
            <person name="Westerberg I."/>
            <person name="Brannstrom I.O."/>
            <person name="Guillou S."/>
            <person name="Cros-Aarteil S."/>
            <person name="Calhoun S."/>
            <person name="Haridas S."/>
            <person name="Kuo A."/>
            <person name="Mondo S."/>
            <person name="Pangilinan J."/>
            <person name="Riley R."/>
            <person name="Labutti K."/>
            <person name="Andreopoulos B."/>
            <person name="Lipzen A."/>
            <person name="Chen C."/>
            <person name="Yanf M."/>
            <person name="Daum C."/>
            <person name="Ng V."/>
            <person name="Clum A."/>
            <person name="Ohm R."/>
            <person name="Martin F."/>
            <person name="Silar P."/>
            <person name="Natvig D."/>
            <person name="Lalanne C."/>
            <person name="Gautier V."/>
            <person name="Ament-Velasquez S.L."/>
            <person name="Kruys A."/>
            <person name="Hutchinson M.I."/>
            <person name="Powell A.J."/>
            <person name="Barry K."/>
            <person name="Miller A.N."/>
            <person name="Grigoriev I.V."/>
            <person name="Debuchy R."/>
            <person name="Gladieux P."/>
            <person name="Thoren M.H."/>
            <person name="Johannesson H."/>
        </authorList>
    </citation>
    <scope>NUCLEOTIDE SEQUENCE</scope>
    <source>
        <strain evidence="2">CBS 990.96</strain>
    </source>
</reference>
<feature type="region of interest" description="Disordered" evidence="1">
    <location>
        <begin position="112"/>
        <end position="143"/>
    </location>
</feature>
<dbReference type="AlphaFoldDB" id="A0AAN7BIB8"/>
<sequence>MIKTIVLNRHHHLFLSYFLCTITLRSDVQVSLSKLISTLFAHTIRPKKKKNILSSNPLLLQLPLPLLLHFLLQSIDFLLPFPIPIPTEMTLPLPKFRVIRLRRSFVLSNHSPDHIDKPRDAKEPDYETHGPTVEKVSPVSHSHDDDGRDGFLLIVLGSKRLCGIRSRLSFVWLRGKKPESFPEFQWISFMHFFPPCGRISF</sequence>
<name>A0AAN7BIB8_9PEZI</name>
<feature type="compositionally biased region" description="Basic and acidic residues" evidence="1">
    <location>
        <begin position="112"/>
        <end position="128"/>
    </location>
</feature>
<accession>A0AAN7BIB8</accession>
<dbReference type="Proteomes" id="UP001301958">
    <property type="component" value="Unassembled WGS sequence"/>
</dbReference>
<evidence type="ECO:0000313" key="3">
    <source>
        <dbReference type="Proteomes" id="UP001301958"/>
    </source>
</evidence>
<reference evidence="2" key="1">
    <citation type="journal article" date="2023" name="Mol. Phylogenet. Evol.">
        <title>Genome-scale phylogeny and comparative genomics of the fungal order Sordariales.</title>
        <authorList>
            <person name="Hensen N."/>
            <person name="Bonometti L."/>
            <person name="Westerberg I."/>
            <person name="Brannstrom I.O."/>
            <person name="Guillou S."/>
            <person name="Cros-Aarteil S."/>
            <person name="Calhoun S."/>
            <person name="Haridas S."/>
            <person name="Kuo A."/>
            <person name="Mondo S."/>
            <person name="Pangilinan J."/>
            <person name="Riley R."/>
            <person name="LaButti K."/>
            <person name="Andreopoulos B."/>
            <person name="Lipzen A."/>
            <person name="Chen C."/>
            <person name="Yan M."/>
            <person name="Daum C."/>
            <person name="Ng V."/>
            <person name="Clum A."/>
            <person name="Steindorff A."/>
            <person name="Ohm R.A."/>
            <person name="Martin F."/>
            <person name="Silar P."/>
            <person name="Natvig D.O."/>
            <person name="Lalanne C."/>
            <person name="Gautier V."/>
            <person name="Ament-Velasquez S.L."/>
            <person name="Kruys A."/>
            <person name="Hutchinson M.I."/>
            <person name="Powell A.J."/>
            <person name="Barry K."/>
            <person name="Miller A.N."/>
            <person name="Grigoriev I.V."/>
            <person name="Debuchy R."/>
            <person name="Gladieux P."/>
            <person name="Hiltunen Thoren M."/>
            <person name="Johannesson H."/>
        </authorList>
    </citation>
    <scope>NUCLEOTIDE SEQUENCE</scope>
    <source>
        <strain evidence="2">CBS 990.96</strain>
    </source>
</reference>
<proteinExistence type="predicted"/>